<feature type="region of interest" description="Disordered" evidence="1">
    <location>
        <begin position="1"/>
        <end position="87"/>
    </location>
</feature>
<gene>
    <name evidence="2" type="ORF">IQ251_04565</name>
</gene>
<accession>A0A929B8E5</accession>
<dbReference type="EMBL" id="JADEYC010000007">
    <property type="protein sequence ID" value="MBE9373720.1"/>
    <property type="molecule type" value="Genomic_DNA"/>
</dbReference>
<name>A0A929B8E5_9PSEU</name>
<keyword evidence="3" id="KW-1185">Reference proteome</keyword>
<dbReference type="AlphaFoldDB" id="A0A929B8E5"/>
<evidence type="ECO:0000256" key="1">
    <source>
        <dbReference type="SAM" id="MobiDB-lite"/>
    </source>
</evidence>
<dbReference type="Proteomes" id="UP000598360">
    <property type="component" value="Unassembled WGS sequence"/>
</dbReference>
<sequence length="87" mass="9748">MIVETTTRNPARPRSRATPASGATSRPVSRAVRRTSQTADTAPPAEFVEPVRRERSPEQGPCADRSTESMRRLRTPFTPDDQRAEQR</sequence>
<reference evidence="2" key="1">
    <citation type="submission" date="2020-10" db="EMBL/GenBank/DDBJ databases">
        <title>Diversity and distribution of actinomycetes associated with coral in the coast of Hainan.</title>
        <authorList>
            <person name="Li F."/>
        </authorList>
    </citation>
    <scope>NUCLEOTIDE SEQUENCE</scope>
    <source>
        <strain evidence="2">HNM0983</strain>
    </source>
</reference>
<protein>
    <submittedName>
        <fullName evidence="2">Uncharacterized protein</fullName>
    </submittedName>
</protein>
<dbReference type="RefSeq" id="WP_193927159.1">
    <property type="nucleotide sequence ID" value="NZ_JADEYC010000007.1"/>
</dbReference>
<comment type="caution">
    <text evidence="2">The sequence shown here is derived from an EMBL/GenBank/DDBJ whole genome shotgun (WGS) entry which is preliminary data.</text>
</comment>
<proteinExistence type="predicted"/>
<evidence type="ECO:0000313" key="3">
    <source>
        <dbReference type="Proteomes" id="UP000598360"/>
    </source>
</evidence>
<organism evidence="2 3">
    <name type="scientific">Saccharopolyspora montiporae</name>
    <dbReference type="NCBI Taxonomy" id="2781240"/>
    <lineage>
        <taxon>Bacteria</taxon>
        <taxon>Bacillati</taxon>
        <taxon>Actinomycetota</taxon>
        <taxon>Actinomycetes</taxon>
        <taxon>Pseudonocardiales</taxon>
        <taxon>Pseudonocardiaceae</taxon>
        <taxon>Saccharopolyspora</taxon>
    </lineage>
</organism>
<evidence type="ECO:0000313" key="2">
    <source>
        <dbReference type="EMBL" id="MBE9373720.1"/>
    </source>
</evidence>